<evidence type="ECO:0000256" key="1">
    <source>
        <dbReference type="ARBA" id="ARBA00021292"/>
    </source>
</evidence>
<evidence type="ECO:0000313" key="7">
    <source>
        <dbReference type="Proteomes" id="UP000029864"/>
    </source>
</evidence>
<dbReference type="Gene3D" id="3.40.50.2000">
    <property type="entry name" value="Glycogen Phosphorylase B"/>
    <property type="match status" value="2"/>
</dbReference>
<name>A0A099JWK5_9MICO</name>
<organism evidence="5 7">
    <name type="scientific">Cryobacterium roopkundense</name>
    <dbReference type="NCBI Taxonomy" id="1001240"/>
    <lineage>
        <taxon>Bacteria</taxon>
        <taxon>Bacillati</taxon>
        <taxon>Actinomycetota</taxon>
        <taxon>Actinomycetes</taxon>
        <taxon>Micrococcales</taxon>
        <taxon>Microbacteriaceae</taxon>
        <taxon>Cryobacterium</taxon>
    </lineage>
</organism>
<gene>
    <name evidence="6" type="ORF">BJ997_002944</name>
    <name evidence="5" type="ORF">GY21_01575</name>
</gene>
<dbReference type="Proteomes" id="UP000561726">
    <property type="component" value="Unassembled WGS sequence"/>
</dbReference>
<reference evidence="6 8" key="2">
    <citation type="submission" date="2020-08" db="EMBL/GenBank/DDBJ databases">
        <title>Sequencing the genomes of 1000 actinobacteria strains.</title>
        <authorList>
            <person name="Klenk H.-P."/>
        </authorList>
    </citation>
    <scope>NUCLEOTIDE SEQUENCE [LARGE SCALE GENOMIC DNA]</scope>
    <source>
        <strain evidence="6 8">DSM 21065</strain>
    </source>
</reference>
<protein>
    <recommendedName>
        <fullName evidence="1">D-inositol 3-phosphate glycosyltransferase</fullName>
    </recommendedName>
</protein>
<dbReference type="InterPro" id="IPR050194">
    <property type="entry name" value="Glycosyltransferase_grp1"/>
</dbReference>
<keyword evidence="2" id="KW-0328">Glycosyltransferase</keyword>
<reference evidence="5 7" key="1">
    <citation type="submission" date="2014-08" db="EMBL/GenBank/DDBJ databases">
        <authorList>
            <person name="Sisinthy S."/>
        </authorList>
    </citation>
    <scope>NUCLEOTIDE SEQUENCE [LARGE SCALE GENOMIC DNA]</scope>
    <source>
        <strain evidence="5 7">RuG17</strain>
    </source>
</reference>
<evidence type="ECO:0000256" key="3">
    <source>
        <dbReference type="ARBA" id="ARBA00022679"/>
    </source>
</evidence>
<dbReference type="CDD" id="cd03801">
    <property type="entry name" value="GT4_PimA-like"/>
    <property type="match status" value="1"/>
</dbReference>
<evidence type="ECO:0000313" key="5">
    <source>
        <dbReference type="EMBL" id="KGJ81788.1"/>
    </source>
</evidence>
<dbReference type="InterPro" id="IPR028098">
    <property type="entry name" value="Glyco_trans_4-like_N"/>
</dbReference>
<dbReference type="PANTHER" id="PTHR45947">
    <property type="entry name" value="SULFOQUINOVOSYL TRANSFERASE SQD2"/>
    <property type="match status" value="1"/>
</dbReference>
<evidence type="ECO:0000256" key="2">
    <source>
        <dbReference type="ARBA" id="ARBA00022676"/>
    </source>
</evidence>
<keyword evidence="7" id="KW-1185">Reference proteome</keyword>
<dbReference type="eggNOG" id="COG0438">
    <property type="taxonomic scope" value="Bacteria"/>
</dbReference>
<keyword evidence="3 6" id="KW-0808">Transferase</keyword>
<dbReference type="RefSeq" id="WP_052541867.1">
    <property type="nucleotide sequence ID" value="NZ_JACHBQ010000001.1"/>
</dbReference>
<dbReference type="SUPFAM" id="SSF53756">
    <property type="entry name" value="UDP-Glycosyltransferase/glycogen phosphorylase"/>
    <property type="match status" value="1"/>
</dbReference>
<evidence type="ECO:0000259" key="4">
    <source>
        <dbReference type="Pfam" id="PF13439"/>
    </source>
</evidence>
<dbReference type="STRING" id="1001240.GY21_01575"/>
<dbReference type="GO" id="GO:1901137">
    <property type="term" value="P:carbohydrate derivative biosynthetic process"/>
    <property type="evidence" value="ECO:0007669"/>
    <property type="project" value="UniProtKB-ARBA"/>
</dbReference>
<accession>A0A099JWK5</accession>
<dbReference type="Proteomes" id="UP000029864">
    <property type="component" value="Unassembled WGS sequence"/>
</dbReference>
<dbReference type="AlphaFoldDB" id="A0A099JWK5"/>
<dbReference type="GO" id="GO:0016757">
    <property type="term" value="F:glycosyltransferase activity"/>
    <property type="evidence" value="ECO:0007669"/>
    <property type="project" value="UniProtKB-KW"/>
</dbReference>
<dbReference type="EMBL" id="JPXF01000003">
    <property type="protein sequence ID" value="KGJ81788.1"/>
    <property type="molecule type" value="Genomic_DNA"/>
</dbReference>
<comment type="caution">
    <text evidence="5">The sequence shown here is derived from an EMBL/GenBank/DDBJ whole genome shotgun (WGS) entry which is preliminary data.</text>
</comment>
<evidence type="ECO:0000313" key="6">
    <source>
        <dbReference type="EMBL" id="MBB5642396.1"/>
    </source>
</evidence>
<dbReference type="Pfam" id="PF13692">
    <property type="entry name" value="Glyco_trans_1_4"/>
    <property type="match status" value="1"/>
</dbReference>
<evidence type="ECO:0000313" key="8">
    <source>
        <dbReference type="Proteomes" id="UP000561726"/>
    </source>
</evidence>
<dbReference type="OrthoDB" id="9790710at2"/>
<dbReference type="Pfam" id="PF13439">
    <property type="entry name" value="Glyco_transf_4"/>
    <property type="match status" value="1"/>
</dbReference>
<dbReference type="PANTHER" id="PTHR45947:SF3">
    <property type="entry name" value="SULFOQUINOVOSYL TRANSFERASE SQD2"/>
    <property type="match status" value="1"/>
</dbReference>
<proteinExistence type="predicted"/>
<sequence>MRRVVILQEYIPTYRVPFFEALRARAAKEQIDVVVACGRPNGAQDLRGDSSTVEFVQHLPQREVSVFGRRVVFRRVSKAIRGADLVILEQARRNLDSYWLLGPARRRTTRVALWGHGRDYTRRTKSLDRIVQRWLTRRADWFFAYTEGGVAAVTEQGYPRSRTTLVQNSIDTTRLRKQISAVTTTDTDSFRARHDLRGKTALFVGALDESKRLPFLLEAAKLVHNEDADFRLIVAGDGALRDEIESWARTESWVTYLGQVGGDAKSVVLASAQVMAMPGRVGLVAVDSFAAATPIVTTDWAWHAPESEYLVDGVNAVITADDVGSFADALTETLANAPRLAGFAEACQAGSEQYTLEAMVENYVAGILSALEVER</sequence>
<dbReference type="EMBL" id="JACHBQ010000001">
    <property type="protein sequence ID" value="MBB5642396.1"/>
    <property type="molecule type" value="Genomic_DNA"/>
</dbReference>
<feature type="domain" description="Glycosyltransferase subfamily 4-like N-terminal" evidence="4">
    <location>
        <begin position="22"/>
        <end position="174"/>
    </location>
</feature>